<comment type="caution">
    <text evidence="3">The sequence shown here is derived from an EMBL/GenBank/DDBJ whole genome shotgun (WGS) entry which is preliminary data.</text>
</comment>
<proteinExistence type="predicted"/>
<dbReference type="PANTHER" id="PTHR14095:SF0">
    <property type="entry name" value="MIP22305P"/>
    <property type="match status" value="1"/>
</dbReference>
<gene>
    <name evidence="3" type="ORF">KSP40_PGU005513</name>
</gene>
<feature type="domain" description="PP2A regulatory subunit B'' EF-hand" evidence="2">
    <location>
        <begin position="5"/>
        <end position="55"/>
    </location>
</feature>
<protein>
    <recommendedName>
        <fullName evidence="2">PP2A regulatory subunit B'' EF-hand domain-containing protein</fullName>
    </recommendedName>
</protein>
<evidence type="ECO:0000256" key="1">
    <source>
        <dbReference type="ARBA" id="ARBA00022723"/>
    </source>
</evidence>
<evidence type="ECO:0000313" key="4">
    <source>
        <dbReference type="Proteomes" id="UP001412067"/>
    </source>
</evidence>
<dbReference type="Proteomes" id="UP001412067">
    <property type="component" value="Unassembled WGS sequence"/>
</dbReference>
<evidence type="ECO:0000259" key="2">
    <source>
        <dbReference type="Pfam" id="PF17958"/>
    </source>
</evidence>
<sequence length="69" mass="8362">MIMDIATHIYTILKQPDRKYLTQEDFKPLLRELLSSHPVLEFLQNTPEFQDRYGELTSVFDIQWFYSYS</sequence>
<dbReference type="Gene3D" id="1.10.238.220">
    <property type="match status" value="1"/>
</dbReference>
<accession>A0ABR2MEM7</accession>
<organism evidence="3 4">
    <name type="scientific">Platanthera guangdongensis</name>
    <dbReference type="NCBI Taxonomy" id="2320717"/>
    <lineage>
        <taxon>Eukaryota</taxon>
        <taxon>Viridiplantae</taxon>
        <taxon>Streptophyta</taxon>
        <taxon>Embryophyta</taxon>
        <taxon>Tracheophyta</taxon>
        <taxon>Spermatophyta</taxon>
        <taxon>Magnoliopsida</taxon>
        <taxon>Liliopsida</taxon>
        <taxon>Asparagales</taxon>
        <taxon>Orchidaceae</taxon>
        <taxon>Orchidoideae</taxon>
        <taxon>Orchideae</taxon>
        <taxon>Orchidinae</taxon>
        <taxon>Platanthera</taxon>
    </lineage>
</organism>
<evidence type="ECO:0000313" key="3">
    <source>
        <dbReference type="EMBL" id="KAK8962627.1"/>
    </source>
</evidence>
<dbReference type="EMBL" id="JBBWWR010000008">
    <property type="protein sequence ID" value="KAK8962627.1"/>
    <property type="molecule type" value="Genomic_DNA"/>
</dbReference>
<dbReference type="InterPro" id="IPR041534">
    <property type="entry name" value="EF-hand_13"/>
</dbReference>
<dbReference type="PANTHER" id="PTHR14095">
    <property type="entry name" value="PHOSPHATASE 2A REGULATORY SUBUNIT-RELATED"/>
    <property type="match status" value="1"/>
</dbReference>
<keyword evidence="1" id="KW-0479">Metal-binding</keyword>
<name>A0ABR2MEM7_9ASPA</name>
<dbReference type="Pfam" id="PF17958">
    <property type="entry name" value="EF-hand_13"/>
    <property type="match status" value="1"/>
</dbReference>
<reference evidence="3 4" key="1">
    <citation type="journal article" date="2022" name="Nat. Plants">
        <title>Genomes of leafy and leafless Platanthera orchids illuminate the evolution of mycoheterotrophy.</title>
        <authorList>
            <person name="Li M.H."/>
            <person name="Liu K.W."/>
            <person name="Li Z."/>
            <person name="Lu H.C."/>
            <person name="Ye Q.L."/>
            <person name="Zhang D."/>
            <person name="Wang J.Y."/>
            <person name="Li Y.F."/>
            <person name="Zhong Z.M."/>
            <person name="Liu X."/>
            <person name="Yu X."/>
            <person name="Liu D.K."/>
            <person name="Tu X.D."/>
            <person name="Liu B."/>
            <person name="Hao Y."/>
            <person name="Liao X.Y."/>
            <person name="Jiang Y.T."/>
            <person name="Sun W.H."/>
            <person name="Chen J."/>
            <person name="Chen Y.Q."/>
            <person name="Ai Y."/>
            <person name="Zhai J.W."/>
            <person name="Wu S.S."/>
            <person name="Zhou Z."/>
            <person name="Hsiao Y.Y."/>
            <person name="Wu W.L."/>
            <person name="Chen Y.Y."/>
            <person name="Lin Y.F."/>
            <person name="Hsu J.L."/>
            <person name="Li C.Y."/>
            <person name="Wang Z.W."/>
            <person name="Zhao X."/>
            <person name="Zhong W.Y."/>
            <person name="Ma X.K."/>
            <person name="Ma L."/>
            <person name="Huang J."/>
            <person name="Chen G.Z."/>
            <person name="Huang M.Z."/>
            <person name="Huang L."/>
            <person name="Peng D.H."/>
            <person name="Luo Y.B."/>
            <person name="Zou S.Q."/>
            <person name="Chen S.P."/>
            <person name="Lan S."/>
            <person name="Tsai W.C."/>
            <person name="Van de Peer Y."/>
            <person name="Liu Z.J."/>
        </authorList>
    </citation>
    <scope>NUCLEOTIDE SEQUENCE [LARGE SCALE GENOMIC DNA]</scope>
    <source>
        <strain evidence="3">Lor288</strain>
    </source>
</reference>
<keyword evidence="4" id="KW-1185">Reference proteome</keyword>